<evidence type="ECO:0000259" key="3">
    <source>
        <dbReference type="PROSITE" id="PS51233"/>
    </source>
</evidence>
<dbReference type="AlphaFoldDB" id="A0A7L3UY69"/>
<proteinExistence type="predicted"/>
<gene>
    <name evidence="4" type="primary">Fcgbp_0</name>
    <name evidence="4" type="ORF">MOLATE_R16324</name>
</gene>
<keyword evidence="5" id="KW-1185">Reference proteome</keyword>
<evidence type="ECO:0000256" key="1">
    <source>
        <dbReference type="ARBA" id="ARBA00023157"/>
    </source>
</evidence>
<evidence type="ECO:0000313" key="4">
    <source>
        <dbReference type="EMBL" id="NXV56863.1"/>
    </source>
</evidence>
<evidence type="ECO:0000256" key="2">
    <source>
        <dbReference type="ARBA" id="ARBA00023180"/>
    </source>
</evidence>
<comment type="caution">
    <text evidence="4">The sequence shown here is derived from an EMBL/GenBank/DDBJ whole genome shotgun (WGS) entry which is preliminary data.</text>
</comment>
<feature type="domain" description="VWFD" evidence="3">
    <location>
        <begin position="18"/>
        <end position="171"/>
    </location>
</feature>
<reference evidence="4 5" key="1">
    <citation type="submission" date="2019-09" db="EMBL/GenBank/DDBJ databases">
        <title>Bird 10,000 Genomes (B10K) Project - Family phase.</title>
        <authorList>
            <person name="Zhang G."/>
        </authorList>
    </citation>
    <scope>NUCLEOTIDE SEQUENCE [LARGE SCALE GENOMIC DNA]</scope>
    <source>
        <strain evidence="4">OUT-0049</strain>
        <tissue evidence="4">Muscle</tissue>
    </source>
</reference>
<accession>A0A7L3UY69</accession>
<dbReference type="Pfam" id="PF00094">
    <property type="entry name" value="VWD"/>
    <property type="match status" value="1"/>
</dbReference>
<dbReference type="PROSITE" id="PS51233">
    <property type="entry name" value="VWFD"/>
    <property type="match status" value="1"/>
</dbReference>
<dbReference type="GO" id="GO:0005615">
    <property type="term" value="C:extracellular space"/>
    <property type="evidence" value="ECO:0007669"/>
    <property type="project" value="TreeGrafter"/>
</dbReference>
<dbReference type="InterPro" id="IPR001846">
    <property type="entry name" value="VWF_type-D"/>
</dbReference>
<feature type="non-terminal residue" evidence="4">
    <location>
        <position position="171"/>
    </location>
</feature>
<keyword evidence="2" id="KW-0325">Glycoprotein</keyword>
<dbReference type="PANTHER" id="PTHR11339:SF244">
    <property type="entry name" value="IGGFC-BINDING PROTEIN"/>
    <property type="match status" value="1"/>
</dbReference>
<evidence type="ECO:0000313" key="5">
    <source>
        <dbReference type="Proteomes" id="UP000553862"/>
    </source>
</evidence>
<dbReference type="GO" id="GO:0031012">
    <property type="term" value="C:extracellular matrix"/>
    <property type="evidence" value="ECO:0007669"/>
    <property type="project" value="TreeGrafter"/>
</dbReference>
<dbReference type="InterPro" id="IPR050780">
    <property type="entry name" value="Mucin_vWF_Thrombospondin_sf"/>
</dbReference>
<organism evidence="4 5">
    <name type="scientific">Molothrus ater</name>
    <name type="common">Brown-headed cowbird</name>
    <dbReference type="NCBI Taxonomy" id="84834"/>
    <lineage>
        <taxon>Eukaryota</taxon>
        <taxon>Metazoa</taxon>
        <taxon>Chordata</taxon>
        <taxon>Craniata</taxon>
        <taxon>Vertebrata</taxon>
        <taxon>Euteleostomi</taxon>
        <taxon>Archelosauria</taxon>
        <taxon>Archosauria</taxon>
        <taxon>Dinosauria</taxon>
        <taxon>Saurischia</taxon>
        <taxon>Theropoda</taxon>
        <taxon>Coelurosauria</taxon>
        <taxon>Aves</taxon>
        <taxon>Neognathae</taxon>
        <taxon>Neoaves</taxon>
        <taxon>Telluraves</taxon>
        <taxon>Australaves</taxon>
        <taxon>Passeriformes</taxon>
        <taxon>Passeroidea</taxon>
        <taxon>Icteridae</taxon>
        <taxon>Molothrus</taxon>
    </lineage>
</organism>
<sequence length="171" mass="19223">ERYEMVDGQPEFIQETFSTCWLAGRPHYCSFDGKTSDFMGTCAMKFDHKFDHAYNSTTICDPNPTLPAFSVEVKKEEKVNSKVSSIGSITNHIDNITVTTVLSETGMVRVSSHHSCLPMSLSQGELHVYQKGKSMFIQSNFKLKVLYNWDDHLVIKLLAALSGKVCGMCRN</sequence>
<feature type="non-terminal residue" evidence="4">
    <location>
        <position position="1"/>
    </location>
</feature>
<dbReference type="Proteomes" id="UP000553862">
    <property type="component" value="Unassembled WGS sequence"/>
</dbReference>
<dbReference type="EMBL" id="VZUF01134784">
    <property type="protein sequence ID" value="NXV56863.1"/>
    <property type="molecule type" value="Genomic_DNA"/>
</dbReference>
<name>A0A7L3UY69_MOLAT</name>
<protein>
    <submittedName>
        <fullName evidence="4">FCGBP protein</fullName>
    </submittedName>
</protein>
<dbReference type="PANTHER" id="PTHR11339">
    <property type="entry name" value="EXTRACELLULAR MATRIX GLYCOPROTEIN RELATED"/>
    <property type="match status" value="1"/>
</dbReference>
<keyword evidence="1" id="KW-1015">Disulfide bond</keyword>